<dbReference type="GeneID" id="64220633"/>
<evidence type="ECO:0000313" key="7">
    <source>
        <dbReference type="EMBL" id="ARF68070.1"/>
    </source>
</evidence>
<dbReference type="InterPro" id="IPR008949">
    <property type="entry name" value="Isoprenoid_synthase_dom_sf"/>
</dbReference>
<evidence type="ECO:0000313" key="8">
    <source>
        <dbReference type="Proteomes" id="UP000192727"/>
    </source>
</evidence>
<gene>
    <name evidence="7" type="ORF">B7C51_09860</name>
</gene>
<dbReference type="SUPFAM" id="SSF48576">
    <property type="entry name" value="Terpenoid synthases"/>
    <property type="match status" value="1"/>
</dbReference>
<dbReference type="PANTHER" id="PTHR12001:SF69">
    <property type="entry name" value="ALL TRANS-POLYPRENYL-DIPHOSPHATE SYNTHASE PDSS1"/>
    <property type="match status" value="1"/>
</dbReference>
<dbReference type="PANTHER" id="PTHR12001">
    <property type="entry name" value="GERANYLGERANYL PYROPHOSPHATE SYNTHASE"/>
    <property type="match status" value="1"/>
</dbReference>
<dbReference type="AlphaFoldDB" id="A0A1U9YMH7"/>
<protein>
    <submittedName>
        <fullName evidence="7">Heptaprenyl diphosphate synthase</fullName>
    </submittedName>
</protein>
<dbReference type="EMBL" id="CP020557">
    <property type="protein sequence ID" value="ARF68070.1"/>
    <property type="molecule type" value="Genomic_DNA"/>
</dbReference>
<dbReference type="Proteomes" id="UP000192727">
    <property type="component" value="Chromosome"/>
</dbReference>
<dbReference type="Gene3D" id="1.10.600.10">
    <property type="entry name" value="Farnesyl Diphosphate Synthase"/>
    <property type="match status" value="1"/>
</dbReference>
<dbReference type="PROSITE" id="PS00444">
    <property type="entry name" value="POLYPRENYL_SYNTHASE_2"/>
    <property type="match status" value="1"/>
</dbReference>
<evidence type="ECO:0000256" key="1">
    <source>
        <dbReference type="ARBA" id="ARBA00001946"/>
    </source>
</evidence>
<keyword evidence="5" id="KW-0460">Magnesium</keyword>
<dbReference type="GO" id="GO:0004659">
    <property type="term" value="F:prenyltransferase activity"/>
    <property type="evidence" value="ECO:0007669"/>
    <property type="project" value="InterPro"/>
</dbReference>
<evidence type="ECO:0000256" key="6">
    <source>
        <dbReference type="RuleBase" id="RU004466"/>
    </source>
</evidence>
<proteinExistence type="inferred from homology"/>
<dbReference type="InterPro" id="IPR000092">
    <property type="entry name" value="Polyprenyl_synt"/>
</dbReference>
<dbReference type="InterPro" id="IPR033749">
    <property type="entry name" value="Polyprenyl_synt_CS"/>
</dbReference>
<evidence type="ECO:0000256" key="3">
    <source>
        <dbReference type="ARBA" id="ARBA00022679"/>
    </source>
</evidence>
<evidence type="ECO:0000256" key="4">
    <source>
        <dbReference type="ARBA" id="ARBA00022723"/>
    </source>
</evidence>
<dbReference type="Pfam" id="PF00348">
    <property type="entry name" value="polyprenyl_synt"/>
    <property type="match status" value="1"/>
</dbReference>
<organism evidence="7 8">
    <name type="scientific">Paenibacillus larvae subsp. pulvifaciens</name>
    <dbReference type="NCBI Taxonomy" id="1477"/>
    <lineage>
        <taxon>Bacteria</taxon>
        <taxon>Bacillati</taxon>
        <taxon>Bacillota</taxon>
        <taxon>Bacilli</taxon>
        <taxon>Bacillales</taxon>
        <taxon>Paenibacillaceae</taxon>
        <taxon>Paenibacillus</taxon>
    </lineage>
</organism>
<evidence type="ECO:0000256" key="5">
    <source>
        <dbReference type="ARBA" id="ARBA00022842"/>
    </source>
</evidence>
<comment type="cofactor">
    <cofactor evidence="1">
        <name>Mg(2+)</name>
        <dbReference type="ChEBI" id="CHEBI:18420"/>
    </cofactor>
</comment>
<reference evidence="7 8" key="1">
    <citation type="submission" date="2017-03" db="EMBL/GenBank/DDBJ databases">
        <title>Paenibacillus larvae genome sequencing.</title>
        <authorList>
            <person name="Dingman D.W."/>
        </authorList>
    </citation>
    <scope>NUCLEOTIDE SEQUENCE [LARGE SCALE GENOMIC DNA]</scope>
    <source>
        <strain evidence="7 8">SAG 10367</strain>
    </source>
</reference>
<keyword evidence="4" id="KW-0479">Metal-binding</keyword>
<dbReference type="GO" id="GO:0008299">
    <property type="term" value="P:isoprenoid biosynthetic process"/>
    <property type="evidence" value="ECO:0007669"/>
    <property type="project" value="InterPro"/>
</dbReference>
<accession>A0A1U9YMH7</accession>
<comment type="similarity">
    <text evidence="2 6">Belongs to the FPP/GGPP synthase family.</text>
</comment>
<evidence type="ECO:0000256" key="2">
    <source>
        <dbReference type="ARBA" id="ARBA00006706"/>
    </source>
</evidence>
<dbReference type="GO" id="GO:0046872">
    <property type="term" value="F:metal ion binding"/>
    <property type="evidence" value="ECO:0007669"/>
    <property type="project" value="UniProtKB-KW"/>
</dbReference>
<dbReference type="RefSeq" id="WP_077996182.1">
    <property type="nucleotide sequence ID" value="NZ_CP019794.1"/>
</dbReference>
<name>A0A1U9YMH7_9BACL</name>
<dbReference type="SFLD" id="SFLDS00005">
    <property type="entry name" value="Isoprenoid_Synthase_Type_I"/>
    <property type="match status" value="1"/>
</dbReference>
<keyword evidence="3 6" id="KW-0808">Transferase</keyword>
<sequence>MMLNEALHIDPKRIDREILRLVKHDPDIPSDSVIGKSIAELVESGGKRLRPMMVIVGSRFGPRPSPRKTLQLAAIAEFIHAASLIHDDIIDRSDTRRNRPALHTKVGIQTAVHTANYMMARVVELLSQYSKEHDRYVQDFSAITTTQLCIGEYQQLNHRFDFDVTEEVYLEKTGNKTAQLMATCLKVGAKSSDASDAVADKLYQFGECLGMSFQIRDDLLDFTQPSEQLGKPAGSDLINGQVTLPVLYALDLPELGPKIRSLTFRSTREEIAEIVEEIRSSRVLDKVEALSDHYLDRAKTLIGDLHAYPAYRDLEHILHFFADRKN</sequence>
<dbReference type="CDD" id="cd00685">
    <property type="entry name" value="Trans_IPPS_HT"/>
    <property type="match status" value="1"/>
</dbReference>